<reference evidence="1 3" key="1">
    <citation type="journal article" date="2011" name="Nature">
        <title>The Medicago genome provides insight into the evolution of rhizobial symbioses.</title>
        <authorList>
            <person name="Young N.D."/>
            <person name="Debelle F."/>
            <person name="Oldroyd G.E."/>
            <person name="Geurts R."/>
            <person name="Cannon S.B."/>
            <person name="Udvardi M.K."/>
            <person name="Benedito V.A."/>
            <person name="Mayer K.F."/>
            <person name="Gouzy J."/>
            <person name="Schoof H."/>
            <person name="Van de Peer Y."/>
            <person name="Proost S."/>
            <person name="Cook D.R."/>
            <person name="Meyers B.C."/>
            <person name="Spannagl M."/>
            <person name="Cheung F."/>
            <person name="De Mita S."/>
            <person name="Krishnakumar V."/>
            <person name="Gundlach H."/>
            <person name="Zhou S."/>
            <person name="Mudge J."/>
            <person name="Bharti A.K."/>
            <person name="Murray J.D."/>
            <person name="Naoumkina M.A."/>
            <person name="Rosen B."/>
            <person name="Silverstein K.A."/>
            <person name="Tang H."/>
            <person name="Rombauts S."/>
            <person name="Zhao P.X."/>
            <person name="Zhou P."/>
            <person name="Barbe V."/>
            <person name="Bardou P."/>
            <person name="Bechner M."/>
            <person name="Bellec A."/>
            <person name="Berger A."/>
            <person name="Berges H."/>
            <person name="Bidwell S."/>
            <person name="Bisseling T."/>
            <person name="Choisne N."/>
            <person name="Couloux A."/>
            <person name="Denny R."/>
            <person name="Deshpande S."/>
            <person name="Dai X."/>
            <person name="Doyle J.J."/>
            <person name="Dudez A.M."/>
            <person name="Farmer A.D."/>
            <person name="Fouteau S."/>
            <person name="Franken C."/>
            <person name="Gibelin C."/>
            <person name="Gish J."/>
            <person name="Goldstein S."/>
            <person name="Gonzalez A.J."/>
            <person name="Green P.J."/>
            <person name="Hallab A."/>
            <person name="Hartog M."/>
            <person name="Hua A."/>
            <person name="Humphray S.J."/>
            <person name="Jeong D.H."/>
            <person name="Jing Y."/>
            <person name="Jocker A."/>
            <person name="Kenton S.M."/>
            <person name="Kim D.J."/>
            <person name="Klee K."/>
            <person name="Lai H."/>
            <person name="Lang C."/>
            <person name="Lin S."/>
            <person name="Macmil S.L."/>
            <person name="Magdelenat G."/>
            <person name="Matthews L."/>
            <person name="McCorrison J."/>
            <person name="Monaghan E.L."/>
            <person name="Mun J.H."/>
            <person name="Najar F.Z."/>
            <person name="Nicholson C."/>
            <person name="Noirot C."/>
            <person name="O'Bleness M."/>
            <person name="Paule C.R."/>
            <person name="Poulain J."/>
            <person name="Prion F."/>
            <person name="Qin B."/>
            <person name="Qu C."/>
            <person name="Retzel E.F."/>
            <person name="Riddle C."/>
            <person name="Sallet E."/>
            <person name="Samain S."/>
            <person name="Samson N."/>
            <person name="Sanders I."/>
            <person name="Saurat O."/>
            <person name="Scarpelli C."/>
            <person name="Schiex T."/>
            <person name="Segurens B."/>
            <person name="Severin A.J."/>
            <person name="Sherrier D.J."/>
            <person name="Shi R."/>
            <person name="Sims S."/>
            <person name="Singer S.R."/>
            <person name="Sinharoy S."/>
            <person name="Sterck L."/>
            <person name="Viollet A."/>
            <person name="Wang B.B."/>
            <person name="Wang K."/>
            <person name="Wang M."/>
            <person name="Wang X."/>
            <person name="Warfsmann J."/>
            <person name="Weissenbach J."/>
            <person name="White D.D."/>
            <person name="White J.D."/>
            <person name="Wiley G.B."/>
            <person name="Wincker P."/>
            <person name="Xing Y."/>
            <person name="Yang L."/>
            <person name="Yao Z."/>
            <person name="Ying F."/>
            <person name="Zhai J."/>
            <person name="Zhou L."/>
            <person name="Zuber A."/>
            <person name="Denarie J."/>
            <person name="Dixon R.A."/>
            <person name="May G.D."/>
            <person name="Schwartz D.C."/>
            <person name="Rogers J."/>
            <person name="Quetier F."/>
            <person name="Town C.D."/>
            <person name="Roe B.A."/>
        </authorList>
    </citation>
    <scope>NUCLEOTIDE SEQUENCE [LARGE SCALE GENOMIC DNA]</scope>
    <source>
        <strain evidence="1">A17</strain>
        <strain evidence="2 3">cv. Jemalong A17</strain>
    </source>
</reference>
<dbReference type="Proteomes" id="UP000002051">
    <property type="component" value="Unassembled WGS sequence"/>
</dbReference>
<evidence type="ECO:0000313" key="3">
    <source>
        <dbReference type="Proteomes" id="UP000002051"/>
    </source>
</evidence>
<dbReference type="EnsemblPlants" id="KEH42717">
    <property type="protein sequence ID" value="KEH42717"/>
    <property type="gene ID" value="MTR_1g074130"/>
</dbReference>
<accession>A0A072VLJ9</accession>
<protein>
    <submittedName>
        <fullName evidence="1 2">Uncharacterized protein</fullName>
    </submittedName>
</protein>
<sequence length="103" mass="12275">MDVVIWIREYIKCSSEKCLIYEYKGHTQIIGNSGADWTDSTIDRQSTYGYCLVKELQFEEAWPMTQICRGVRRTIWFNFEAKSYPNCKPMWFGLDRLVQFSPR</sequence>
<gene>
    <name evidence="1" type="ordered locus">MTR_1g074130</name>
</gene>
<proteinExistence type="predicted"/>
<evidence type="ECO:0000313" key="1">
    <source>
        <dbReference type="EMBL" id="KEH42717.1"/>
    </source>
</evidence>
<organism evidence="1 3">
    <name type="scientific">Medicago truncatula</name>
    <name type="common">Barrel medic</name>
    <name type="synonym">Medicago tribuloides</name>
    <dbReference type="NCBI Taxonomy" id="3880"/>
    <lineage>
        <taxon>Eukaryota</taxon>
        <taxon>Viridiplantae</taxon>
        <taxon>Streptophyta</taxon>
        <taxon>Embryophyta</taxon>
        <taxon>Tracheophyta</taxon>
        <taxon>Spermatophyta</taxon>
        <taxon>Magnoliopsida</taxon>
        <taxon>eudicotyledons</taxon>
        <taxon>Gunneridae</taxon>
        <taxon>Pentapetalae</taxon>
        <taxon>rosids</taxon>
        <taxon>fabids</taxon>
        <taxon>Fabales</taxon>
        <taxon>Fabaceae</taxon>
        <taxon>Papilionoideae</taxon>
        <taxon>50 kb inversion clade</taxon>
        <taxon>NPAAA clade</taxon>
        <taxon>Hologalegina</taxon>
        <taxon>IRL clade</taxon>
        <taxon>Trifolieae</taxon>
        <taxon>Medicago</taxon>
    </lineage>
</organism>
<evidence type="ECO:0000313" key="2">
    <source>
        <dbReference type="EnsemblPlants" id="KEH42717"/>
    </source>
</evidence>
<dbReference type="AlphaFoldDB" id="A0A072VLJ9"/>
<name>A0A072VLJ9_MEDTR</name>
<reference evidence="2" key="3">
    <citation type="submission" date="2015-04" db="UniProtKB">
        <authorList>
            <consortium name="EnsemblPlants"/>
        </authorList>
    </citation>
    <scope>IDENTIFICATION</scope>
    <source>
        <strain evidence="2">cv. Jemalong A17</strain>
    </source>
</reference>
<keyword evidence="3" id="KW-1185">Reference proteome</keyword>
<dbReference type="EMBL" id="CM001217">
    <property type="protein sequence ID" value="KEH42717.1"/>
    <property type="molecule type" value="Genomic_DNA"/>
</dbReference>
<dbReference type="HOGENOM" id="CLU_2267722_0_0_1"/>
<reference evidence="1 3" key="2">
    <citation type="journal article" date="2014" name="BMC Genomics">
        <title>An improved genome release (version Mt4.0) for the model legume Medicago truncatula.</title>
        <authorList>
            <person name="Tang H."/>
            <person name="Krishnakumar V."/>
            <person name="Bidwell S."/>
            <person name="Rosen B."/>
            <person name="Chan A."/>
            <person name="Zhou S."/>
            <person name="Gentzbittel L."/>
            <person name="Childs K.L."/>
            <person name="Yandell M."/>
            <person name="Gundlach H."/>
            <person name="Mayer K.F."/>
            <person name="Schwartz D.C."/>
            <person name="Town C.D."/>
        </authorList>
    </citation>
    <scope>GENOME REANNOTATION</scope>
    <source>
        <strain evidence="1">A17</strain>
        <strain evidence="2 3">cv. Jemalong A17</strain>
    </source>
</reference>